<dbReference type="GO" id="GO:0032357">
    <property type="term" value="F:oxidized purine DNA binding"/>
    <property type="evidence" value="ECO:0007669"/>
    <property type="project" value="TreeGrafter"/>
</dbReference>
<keyword evidence="9" id="KW-0378">Hydrolase</keyword>
<dbReference type="InterPro" id="IPR023170">
    <property type="entry name" value="HhH_base_excis_C"/>
</dbReference>
<feature type="domain" description="HhH-GPD" evidence="14">
    <location>
        <begin position="39"/>
        <end position="191"/>
    </location>
</feature>
<dbReference type="InterPro" id="IPR003651">
    <property type="entry name" value="Endonuclease3_FeS-loop_motif"/>
</dbReference>
<dbReference type="InterPro" id="IPR000445">
    <property type="entry name" value="HhH_motif"/>
</dbReference>
<keyword evidence="6" id="KW-0004">4Fe-4S</keyword>
<dbReference type="CDD" id="cd00056">
    <property type="entry name" value="ENDO3c"/>
    <property type="match status" value="1"/>
</dbReference>
<comment type="similarity">
    <text evidence="3">Belongs to the Nth/MutY family.</text>
</comment>
<proteinExistence type="inferred from homology"/>
<evidence type="ECO:0000256" key="10">
    <source>
        <dbReference type="ARBA" id="ARBA00023004"/>
    </source>
</evidence>
<sequence>MPPVAAEFRRAIVKWFDRNERPLPWRSTTPWGVLVSEFMLQQTPVDRVLPVWQVWLERWPNAAALAQASQADALRAWGRLGYPRRAIRLHAAARAIVAEFAGEVPDTYEELRRLPGVGDYTAAAVLAFAFGQRSVVLDVNVRRVFHRVIDGVEHPTPATTAAERALAESLLPRDHGAAARWSAAVMELGALVCTSRSPKCGDCPIAKDCSWLNAGSPTGERPRQQAKFTGSDRQVRGLIMAALRESHAAVLSVEHVWPDEAQRLRALGGLVSDGLIIETTKGWTLPQ</sequence>
<dbReference type="SMART" id="SM00525">
    <property type="entry name" value="FES"/>
    <property type="match status" value="1"/>
</dbReference>
<dbReference type="Pfam" id="PF10576">
    <property type="entry name" value="EndIII_4Fe-2S"/>
    <property type="match status" value="1"/>
</dbReference>
<evidence type="ECO:0000256" key="6">
    <source>
        <dbReference type="ARBA" id="ARBA00022485"/>
    </source>
</evidence>
<dbReference type="InterPro" id="IPR003265">
    <property type="entry name" value="HhH-GPD_domain"/>
</dbReference>
<dbReference type="InterPro" id="IPR044298">
    <property type="entry name" value="MIG/MutY"/>
</dbReference>
<evidence type="ECO:0000256" key="4">
    <source>
        <dbReference type="ARBA" id="ARBA00012045"/>
    </source>
</evidence>
<dbReference type="GO" id="GO:0006298">
    <property type="term" value="P:mismatch repair"/>
    <property type="evidence" value="ECO:0007669"/>
    <property type="project" value="TreeGrafter"/>
</dbReference>
<dbReference type="PROSITE" id="PS01155">
    <property type="entry name" value="ENDONUCLEASE_III_2"/>
    <property type="match status" value="1"/>
</dbReference>
<dbReference type="SUPFAM" id="SSF48150">
    <property type="entry name" value="DNA-glycosylase"/>
    <property type="match status" value="1"/>
</dbReference>
<keyword evidence="10" id="KW-0408">Iron</keyword>
<comment type="cofactor">
    <cofactor evidence="2">
        <name>[4Fe-4S] cluster</name>
        <dbReference type="ChEBI" id="CHEBI:49883"/>
    </cofactor>
</comment>
<dbReference type="InterPro" id="IPR004036">
    <property type="entry name" value="Endonuclease-III-like_CS2"/>
</dbReference>
<keyword evidence="8" id="KW-0227">DNA damage</keyword>
<comment type="catalytic activity">
    <reaction evidence="1">
        <text>Hydrolyzes free adenine bases from 7,8-dihydro-8-oxoguanine:adenine mismatched double-stranded DNA, leaving an apurinic site.</text>
        <dbReference type="EC" id="3.2.2.31"/>
    </reaction>
</comment>
<dbReference type="PANTHER" id="PTHR42944:SF1">
    <property type="entry name" value="ADENINE DNA GLYCOSYLASE"/>
    <property type="match status" value="1"/>
</dbReference>
<dbReference type="GO" id="GO:0046872">
    <property type="term" value="F:metal ion binding"/>
    <property type="evidence" value="ECO:0007669"/>
    <property type="project" value="UniProtKB-KW"/>
</dbReference>
<evidence type="ECO:0000313" key="15">
    <source>
        <dbReference type="EMBL" id="CAB4908773.1"/>
    </source>
</evidence>
<dbReference type="PANTHER" id="PTHR42944">
    <property type="entry name" value="ADENINE DNA GLYCOSYLASE"/>
    <property type="match status" value="1"/>
</dbReference>
<dbReference type="GO" id="GO:0035485">
    <property type="term" value="F:adenine/guanine mispair binding"/>
    <property type="evidence" value="ECO:0007669"/>
    <property type="project" value="TreeGrafter"/>
</dbReference>
<keyword evidence="11" id="KW-0411">Iron-sulfur</keyword>
<evidence type="ECO:0000256" key="11">
    <source>
        <dbReference type="ARBA" id="ARBA00023014"/>
    </source>
</evidence>
<keyword evidence="13" id="KW-0326">Glycosidase</keyword>
<dbReference type="GO" id="GO:0006284">
    <property type="term" value="P:base-excision repair"/>
    <property type="evidence" value="ECO:0007669"/>
    <property type="project" value="InterPro"/>
</dbReference>
<evidence type="ECO:0000256" key="13">
    <source>
        <dbReference type="ARBA" id="ARBA00023295"/>
    </source>
</evidence>
<dbReference type="GO" id="GO:0051539">
    <property type="term" value="F:4 iron, 4 sulfur cluster binding"/>
    <property type="evidence" value="ECO:0007669"/>
    <property type="project" value="UniProtKB-KW"/>
</dbReference>
<evidence type="ECO:0000256" key="5">
    <source>
        <dbReference type="ARBA" id="ARBA00022023"/>
    </source>
</evidence>
<keyword evidence="12" id="KW-0234">DNA repair</keyword>
<dbReference type="EMBL" id="CAFBMR010000016">
    <property type="protein sequence ID" value="CAB4908773.1"/>
    <property type="molecule type" value="Genomic_DNA"/>
</dbReference>
<dbReference type="GO" id="GO:0000701">
    <property type="term" value="F:purine-specific mismatch base pair DNA N-glycosylase activity"/>
    <property type="evidence" value="ECO:0007669"/>
    <property type="project" value="UniProtKB-EC"/>
</dbReference>
<evidence type="ECO:0000256" key="7">
    <source>
        <dbReference type="ARBA" id="ARBA00022723"/>
    </source>
</evidence>
<evidence type="ECO:0000256" key="2">
    <source>
        <dbReference type="ARBA" id="ARBA00001966"/>
    </source>
</evidence>
<dbReference type="AlphaFoldDB" id="A0A6J7GX12"/>
<dbReference type="InterPro" id="IPR011257">
    <property type="entry name" value="DNA_glycosylase"/>
</dbReference>
<dbReference type="Pfam" id="PF00730">
    <property type="entry name" value="HhH-GPD"/>
    <property type="match status" value="1"/>
</dbReference>
<dbReference type="Gene3D" id="1.10.340.30">
    <property type="entry name" value="Hypothetical protein, domain 2"/>
    <property type="match status" value="1"/>
</dbReference>
<organism evidence="15">
    <name type="scientific">freshwater metagenome</name>
    <dbReference type="NCBI Taxonomy" id="449393"/>
    <lineage>
        <taxon>unclassified sequences</taxon>
        <taxon>metagenomes</taxon>
        <taxon>ecological metagenomes</taxon>
    </lineage>
</organism>
<evidence type="ECO:0000256" key="3">
    <source>
        <dbReference type="ARBA" id="ARBA00008343"/>
    </source>
</evidence>
<dbReference type="InterPro" id="IPR004035">
    <property type="entry name" value="Endouclease-III_FeS-bd_BS"/>
</dbReference>
<evidence type="ECO:0000256" key="12">
    <source>
        <dbReference type="ARBA" id="ARBA00023204"/>
    </source>
</evidence>
<accession>A0A6J7GX12</accession>
<name>A0A6J7GX12_9ZZZZ</name>
<dbReference type="SMART" id="SM00478">
    <property type="entry name" value="ENDO3c"/>
    <property type="match status" value="1"/>
</dbReference>
<keyword evidence="7" id="KW-0479">Metal-binding</keyword>
<evidence type="ECO:0000256" key="8">
    <source>
        <dbReference type="ARBA" id="ARBA00022763"/>
    </source>
</evidence>
<protein>
    <recommendedName>
        <fullName evidence="5">Adenine DNA glycosylase</fullName>
        <ecNumber evidence="4">3.2.2.31</ecNumber>
    </recommendedName>
</protein>
<dbReference type="Pfam" id="PF00633">
    <property type="entry name" value="HHH"/>
    <property type="match status" value="1"/>
</dbReference>
<evidence type="ECO:0000256" key="9">
    <source>
        <dbReference type="ARBA" id="ARBA00022801"/>
    </source>
</evidence>
<reference evidence="15" key="1">
    <citation type="submission" date="2020-05" db="EMBL/GenBank/DDBJ databases">
        <authorList>
            <person name="Chiriac C."/>
            <person name="Salcher M."/>
            <person name="Ghai R."/>
            <person name="Kavagutti S V."/>
        </authorList>
    </citation>
    <scope>NUCLEOTIDE SEQUENCE</scope>
</reference>
<dbReference type="PROSITE" id="PS00764">
    <property type="entry name" value="ENDONUCLEASE_III_1"/>
    <property type="match status" value="1"/>
</dbReference>
<evidence type="ECO:0000259" key="14">
    <source>
        <dbReference type="SMART" id="SM00478"/>
    </source>
</evidence>
<dbReference type="GO" id="GO:0034039">
    <property type="term" value="F:8-oxo-7,8-dihydroguanine DNA N-glycosylase activity"/>
    <property type="evidence" value="ECO:0007669"/>
    <property type="project" value="TreeGrafter"/>
</dbReference>
<dbReference type="EC" id="3.2.2.31" evidence="4"/>
<gene>
    <name evidence="15" type="ORF">UFOPK3610_00633</name>
</gene>
<dbReference type="Gene3D" id="1.10.1670.10">
    <property type="entry name" value="Helix-hairpin-Helix base-excision DNA repair enzymes (C-terminal)"/>
    <property type="match status" value="1"/>
</dbReference>
<evidence type="ECO:0000256" key="1">
    <source>
        <dbReference type="ARBA" id="ARBA00000843"/>
    </source>
</evidence>